<dbReference type="OMA" id="VAVQWII"/>
<evidence type="ECO:0000256" key="3">
    <source>
        <dbReference type="ARBA" id="ARBA00022692"/>
    </source>
</evidence>
<evidence type="ECO:0000256" key="4">
    <source>
        <dbReference type="ARBA" id="ARBA00022989"/>
    </source>
</evidence>
<reference evidence="9" key="2">
    <citation type="submission" date="2025-09" db="UniProtKB">
        <authorList>
            <consortium name="Ensembl"/>
        </authorList>
    </citation>
    <scope>IDENTIFICATION</scope>
</reference>
<dbReference type="PANTHER" id="PTHR12770:SF31">
    <property type="entry name" value="RUS FAMILY MEMBER 1"/>
    <property type="match status" value="1"/>
</dbReference>
<evidence type="ECO:0000256" key="2">
    <source>
        <dbReference type="ARBA" id="ARBA00007558"/>
    </source>
</evidence>
<comment type="similarity">
    <text evidence="2">Belongs to the RUS1 family.</text>
</comment>
<feature type="region of interest" description="Disordered" evidence="6">
    <location>
        <begin position="43"/>
        <end position="62"/>
    </location>
</feature>
<dbReference type="Pfam" id="PF24160">
    <property type="entry name" value="UVB_sens_C"/>
    <property type="match status" value="1"/>
</dbReference>
<evidence type="ECO:0000313" key="10">
    <source>
        <dbReference type="Proteomes" id="UP000472240"/>
    </source>
</evidence>
<evidence type="ECO:0000256" key="1">
    <source>
        <dbReference type="ARBA" id="ARBA00004370"/>
    </source>
</evidence>
<name>A0A671G331_RHIFE</name>
<reference evidence="9" key="1">
    <citation type="submission" date="2025-08" db="UniProtKB">
        <authorList>
            <consortium name="Ensembl"/>
        </authorList>
    </citation>
    <scope>IDENTIFICATION</scope>
</reference>
<keyword evidence="4" id="KW-1133">Transmembrane helix</keyword>
<accession>A0A671G331</accession>
<dbReference type="PANTHER" id="PTHR12770">
    <property type="entry name" value="RUS1 FAMILY PROTEIN C16ORF58"/>
    <property type="match status" value="1"/>
</dbReference>
<dbReference type="FunCoup" id="A0A671G331">
    <property type="interactions" value="1366"/>
</dbReference>
<organism evidence="9 10">
    <name type="scientific">Rhinolophus ferrumequinum</name>
    <name type="common">Greater horseshoe bat</name>
    <dbReference type="NCBI Taxonomy" id="59479"/>
    <lineage>
        <taxon>Eukaryota</taxon>
        <taxon>Metazoa</taxon>
        <taxon>Chordata</taxon>
        <taxon>Craniata</taxon>
        <taxon>Vertebrata</taxon>
        <taxon>Euteleostomi</taxon>
        <taxon>Mammalia</taxon>
        <taxon>Eutheria</taxon>
        <taxon>Laurasiatheria</taxon>
        <taxon>Chiroptera</taxon>
        <taxon>Yinpterochiroptera</taxon>
        <taxon>Rhinolophoidea</taxon>
        <taxon>Rhinolophidae</taxon>
        <taxon>Rhinolophinae</taxon>
        <taxon>Rhinolophus</taxon>
    </lineage>
</organism>
<evidence type="ECO:0000256" key="5">
    <source>
        <dbReference type="ARBA" id="ARBA00023136"/>
    </source>
</evidence>
<dbReference type="InParanoid" id="A0A671G331"/>
<keyword evidence="3" id="KW-0812">Transmembrane</keyword>
<evidence type="ECO:0000259" key="7">
    <source>
        <dbReference type="Pfam" id="PF04884"/>
    </source>
</evidence>
<dbReference type="InterPro" id="IPR006968">
    <property type="entry name" value="RUS_fam"/>
</dbReference>
<gene>
    <name evidence="9" type="primary">RUSF1</name>
</gene>
<dbReference type="Proteomes" id="UP000472240">
    <property type="component" value="Unplaced"/>
</dbReference>
<dbReference type="Pfam" id="PF04884">
    <property type="entry name" value="UVB_sens_prot"/>
    <property type="match status" value="2"/>
</dbReference>
<dbReference type="InterPro" id="IPR054549">
    <property type="entry name" value="UVB_sens_RUS_dom"/>
</dbReference>
<keyword evidence="10" id="KW-1185">Reference proteome</keyword>
<proteinExistence type="inferred from homology"/>
<evidence type="ECO:0000313" key="9">
    <source>
        <dbReference type="Ensembl" id="ENSRFEP00010030313.1"/>
    </source>
</evidence>
<feature type="domain" description="Root UVB sensitive protein C-terminal" evidence="8">
    <location>
        <begin position="340"/>
        <end position="495"/>
    </location>
</feature>
<dbReference type="Ensembl" id="ENSRFET00010032879.1">
    <property type="protein sequence ID" value="ENSRFEP00010030313.1"/>
    <property type="gene ID" value="ENSRFEG00010019892.1"/>
</dbReference>
<evidence type="ECO:0000256" key="6">
    <source>
        <dbReference type="SAM" id="MobiDB-lite"/>
    </source>
</evidence>
<keyword evidence="5" id="KW-0472">Membrane</keyword>
<protein>
    <submittedName>
        <fullName evidence="9">RUS family member 1</fullName>
    </submittedName>
</protein>
<dbReference type="InterPro" id="IPR055412">
    <property type="entry name" value="UVB_sens_C"/>
</dbReference>
<feature type="domain" description="Protein root UVB sensitive/RUS" evidence="7">
    <location>
        <begin position="64"/>
        <end position="96"/>
    </location>
</feature>
<dbReference type="GeneTree" id="ENSGT00390000000050"/>
<comment type="subcellular location">
    <subcellularLocation>
        <location evidence="1">Membrane</location>
    </subcellularLocation>
</comment>
<feature type="domain" description="Protein root UVB sensitive/RUS" evidence="7">
    <location>
        <begin position="146"/>
        <end position="338"/>
    </location>
</feature>
<dbReference type="AlphaFoldDB" id="A0A671G331"/>
<evidence type="ECO:0000259" key="8">
    <source>
        <dbReference type="Pfam" id="PF24160"/>
    </source>
</evidence>
<sequence>MAERAGPTAPLCSEQFGSRAARGCCAAADGRLQWEAWGGLSGAFEVKPEGRDGGAGGPPGPASPLASRLLTVFLPQGFPESVSPDYLPYQLWDSVQVSGARPPGAGGHLPPRLQTGWVPGHTPRSAGDRLRVPCSRAHCSPDCFLPQAFASSLSGSLATHAVLLGIGVGDAQASVSAATATWLVKDSMGMLGRIVFAWWKGLFADILNDAAMFLEIMAPMYPISFTVIICISNLAKCIVSVAGGATRAALTMHQARRNNMADVSAKDSSQETLVNLAGLLISLLLLPLVSDCPSFSLGCFFLLTALHIYANYRAVRALVIETLNEGRLWLVLKHFLQRGEVLDPTSANQMEPLWTGFWQCLSLSLGVPLHRLISSVSELQQLVDGHQEPYLLHWDQPQNQVQVVLSHKAGPETVLRAATHGLVLGALQGEGPLPAELEKLRHRVRAGPEKESWVVVKETHQVLDKLFPKFLKGLQDAGWKTEKHQLEVDEWRATWLPSPEKKVL</sequence>
<dbReference type="GO" id="GO:0016020">
    <property type="term" value="C:membrane"/>
    <property type="evidence" value="ECO:0007669"/>
    <property type="project" value="UniProtKB-SubCell"/>
</dbReference>